<dbReference type="InterPro" id="IPR036928">
    <property type="entry name" value="AS_sf"/>
</dbReference>
<keyword evidence="4 6" id="KW-0648">Protein biosynthesis</keyword>
<evidence type="ECO:0000256" key="6">
    <source>
        <dbReference type="HAMAP-Rule" id="MF_00120"/>
    </source>
</evidence>
<name>A0A1M7UBD7_9FIRM</name>
<dbReference type="InterPro" id="IPR000120">
    <property type="entry name" value="Amidase"/>
</dbReference>
<dbReference type="HAMAP" id="MF_00120">
    <property type="entry name" value="GatA"/>
    <property type="match status" value="1"/>
</dbReference>
<comment type="catalytic activity">
    <reaction evidence="6">
        <text>L-glutamyl-tRNA(Gln) + L-glutamine + ATP + H2O = L-glutaminyl-tRNA(Gln) + L-glutamate + ADP + phosphate + H(+)</text>
        <dbReference type="Rhea" id="RHEA:17521"/>
        <dbReference type="Rhea" id="RHEA-COMP:9681"/>
        <dbReference type="Rhea" id="RHEA-COMP:9684"/>
        <dbReference type="ChEBI" id="CHEBI:15377"/>
        <dbReference type="ChEBI" id="CHEBI:15378"/>
        <dbReference type="ChEBI" id="CHEBI:29985"/>
        <dbReference type="ChEBI" id="CHEBI:30616"/>
        <dbReference type="ChEBI" id="CHEBI:43474"/>
        <dbReference type="ChEBI" id="CHEBI:58359"/>
        <dbReference type="ChEBI" id="CHEBI:78520"/>
        <dbReference type="ChEBI" id="CHEBI:78521"/>
        <dbReference type="ChEBI" id="CHEBI:456216"/>
        <dbReference type="EC" id="6.3.5.7"/>
    </reaction>
</comment>
<evidence type="ECO:0000256" key="1">
    <source>
        <dbReference type="ARBA" id="ARBA00022598"/>
    </source>
</evidence>
<sequence>MQLHTLTVHQLNQLLADKELSSLELTQAYLERIRQKDHELQAFVTVTGEEALAQARLVDERRLRGEELSALAGIPMAVQDNICTAGVKTTCASRMLSHYIPPADASVLGRLKKAGSVLIGKTNLDEFGMGSSTVHSACHDTRNPFDLTAVPGGSGGGAAAAVAAGEAAFALGSDTGGDIRQPAAFCGVIGFKPTYGYVPRTGLISYASSLDQIGPFARDLKDLALILKTICGHDAWDSTSALLEVPDFRKSLSNDIKGLNIGLPKEYFAAGVSPGVAARLQEAINKLEELGARCVEVTLPHTEVAAAAHYALSCAEASSNLARYDGVRYGLRVEGEDVLNMFMKTRGQGFGSAVKRGIMLGTHVLSSAHYDDYYTQALKVRTLNNQDFAQAFEQVDCLLTPAALTTAPQKSDLAGDSLALVHSHRCTRPVSLAGLPAMSLPYGLSEGMPVGLQLIARHFDEQTLLRVAYTLEQNTDQTRPQPNPADQK</sequence>
<keyword evidence="2 6" id="KW-0547">Nucleotide-binding</keyword>
<keyword evidence="9" id="KW-1185">Reference proteome</keyword>
<comment type="function">
    <text evidence="5 6">Allows the formation of correctly charged Gln-tRNA(Gln) through the transamidation of misacylated Glu-tRNA(Gln) in organisms which lack glutaminyl-tRNA synthetase. The reaction takes place in the presence of glutamine and ATP through an activated gamma-phospho-Glu-tRNA(Gln).</text>
</comment>
<dbReference type="NCBIfam" id="TIGR00132">
    <property type="entry name" value="gatA"/>
    <property type="match status" value="1"/>
</dbReference>
<dbReference type="EC" id="6.3.5.7" evidence="6"/>
<dbReference type="STRING" id="1121395.SAMN02745215_03386"/>
<comment type="subunit">
    <text evidence="6">Heterotrimer of A, B and C subunits.</text>
</comment>
<evidence type="ECO:0000256" key="2">
    <source>
        <dbReference type="ARBA" id="ARBA00022741"/>
    </source>
</evidence>
<evidence type="ECO:0000256" key="3">
    <source>
        <dbReference type="ARBA" id="ARBA00022840"/>
    </source>
</evidence>
<evidence type="ECO:0000256" key="4">
    <source>
        <dbReference type="ARBA" id="ARBA00022917"/>
    </source>
</evidence>
<dbReference type="GO" id="GO:0006412">
    <property type="term" value="P:translation"/>
    <property type="evidence" value="ECO:0007669"/>
    <property type="project" value="UniProtKB-UniRule"/>
</dbReference>
<dbReference type="GO" id="GO:0050567">
    <property type="term" value="F:glutaminyl-tRNA synthase (glutamine-hydrolyzing) activity"/>
    <property type="evidence" value="ECO:0007669"/>
    <property type="project" value="UniProtKB-UniRule"/>
</dbReference>
<dbReference type="InterPro" id="IPR004412">
    <property type="entry name" value="GatA"/>
</dbReference>
<organism evidence="8 9">
    <name type="scientific">Desulfitobacterium chlororespirans DSM 11544</name>
    <dbReference type="NCBI Taxonomy" id="1121395"/>
    <lineage>
        <taxon>Bacteria</taxon>
        <taxon>Bacillati</taxon>
        <taxon>Bacillota</taxon>
        <taxon>Clostridia</taxon>
        <taxon>Eubacteriales</taxon>
        <taxon>Desulfitobacteriaceae</taxon>
        <taxon>Desulfitobacterium</taxon>
    </lineage>
</organism>
<feature type="active site" description="Charge relay system" evidence="6">
    <location>
        <position position="154"/>
    </location>
</feature>
<evidence type="ECO:0000259" key="7">
    <source>
        <dbReference type="Pfam" id="PF01425"/>
    </source>
</evidence>
<dbReference type="Proteomes" id="UP000184010">
    <property type="component" value="Unassembled WGS sequence"/>
</dbReference>
<dbReference type="PIRSF" id="PIRSF001221">
    <property type="entry name" value="Amidase_fungi"/>
    <property type="match status" value="1"/>
</dbReference>
<accession>A0A1M7UBD7</accession>
<dbReference type="SUPFAM" id="SSF75304">
    <property type="entry name" value="Amidase signature (AS) enzymes"/>
    <property type="match status" value="1"/>
</dbReference>
<dbReference type="Gene3D" id="3.90.1300.10">
    <property type="entry name" value="Amidase signature (AS) domain"/>
    <property type="match status" value="1"/>
</dbReference>
<dbReference type="AlphaFoldDB" id="A0A1M7UBD7"/>
<dbReference type="PANTHER" id="PTHR11895">
    <property type="entry name" value="TRANSAMIDASE"/>
    <property type="match status" value="1"/>
</dbReference>
<feature type="domain" description="Amidase" evidence="7">
    <location>
        <begin position="24"/>
        <end position="465"/>
    </location>
</feature>
<keyword evidence="8" id="KW-0808">Transferase</keyword>
<dbReference type="Pfam" id="PF01425">
    <property type="entry name" value="Amidase"/>
    <property type="match status" value="1"/>
</dbReference>
<proteinExistence type="inferred from homology"/>
<keyword evidence="1 6" id="KW-0436">Ligase</keyword>
<keyword evidence="3 6" id="KW-0067">ATP-binding</keyword>
<dbReference type="RefSeq" id="WP_072773689.1">
    <property type="nucleotide sequence ID" value="NZ_FRDN01000010.1"/>
</dbReference>
<comment type="similarity">
    <text evidence="6">Belongs to the amidase family. GatA subfamily.</text>
</comment>
<evidence type="ECO:0000313" key="8">
    <source>
        <dbReference type="EMBL" id="SHN80303.1"/>
    </source>
</evidence>
<dbReference type="InterPro" id="IPR023631">
    <property type="entry name" value="Amidase_dom"/>
</dbReference>
<evidence type="ECO:0000256" key="5">
    <source>
        <dbReference type="ARBA" id="ARBA00025295"/>
    </source>
</evidence>
<gene>
    <name evidence="6" type="primary">gatA</name>
    <name evidence="8" type="ORF">SAMN02745215_03386</name>
</gene>
<dbReference type="GO" id="GO:0005524">
    <property type="term" value="F:ATP binding"/>
    <property type="evidence" value="ECO:0007669"/>
    <property type="project" value="UniProtKB-KW"/>
</dbReference>
<evidence type="ECO:0000313" key="9">
    <source>
        <dbReference type="Proteomes" id="UP000184010"/>
    </source>
</evidence>
<dbReference type="PANTHER" id="PTHR11895:SF151">
    <property type="entry name" value="GLUTAMYL-TRNA(GLN) AMIDOTRANSFERASE SUBUNIT A"/>
    <property type="match status" value="1"/>
</dbReference>
<dbReference type="GO" id="GO:0016740">
    <property type="term" value="F:transferase activity"/>
    <property type="evidence" value="ECO:0007669"/>
    <property type="project" value="UniProtKB-KW"/>
</dbReference>
<comment type="caution">
    <text evidence="6">Lacks conserved residue(s) required for the propagation of feature annotation.</text>
</comment>
<dbReference type="EMBL" id="FRDN01000010">
    <property type="protein sequence ID" value="SHN80303.1"/>
    <property type="molecule type" value="Genomic_DNA"/>
</dbReference>
<reference evidence="9" key="1">
    <citation type="submission" date="2016-12" db="EMBL/GenBank/DDBJ databases">
        <authorList>
            <person name="Varghese N."/>
            <person name="Submissions S."/>
        </authorList>
    </citation>
    <scope>NUCLEOTIDE SEQUENCE [LARGE SCALE GENOMIC DNA]</scope>
    <source>
        <strain evidence="9">DSM 11544</strain>
    </source>
</reference>
<dbReference type="GO" id="GO:0030956">
    <property type="term" value="C:glutamyl-tRNA(Gln) amidotransferase complex"/>
    <property type="evidence" value="ECO:0007669"/>
    <property type="project" value="InterPro"/>
</dbReference>
<protein>
    <recommendedName>
        <fullName evidence="6">Glutamyl-tRNA(Gln) amidotransferase subunit A</fullName>
        <shortName evidence="6">Glu-ADT subunit A</shortName>
        <ecNumber evidence="6">6.3.5.7</ecNumber>
    </recommendedName>
</protein>